<proteinExistence type="predicted"/>
<organism evidence="3 4">
    <name type="scientific">Lagenidium giganteum</name>
    <dbReference type="NCBI Taxonomy" id="4803"/>
    <lineage>
        <taxon>Eukaryota</taxon>
        <taxon>Sar</taxon>
        <taxon>Stramenopiles</taxon>
        <taxon>Oomycota</taxon>
        <taxon>Peronosporomycetes</taxon>
        <taxon>Pythiales</taxon>
        <taxon>Pythiaceae</taxon>
    </lineage>
</organism>
<keyword evidence="4" id="KW-1185">Reference proteome</keyword>
<feature type="domain" description="Retrotransposon gag" evidence="2">
    <location>
        <begin position="6"/>
        <end position="71"/>
    </location>
</feature>
<reference evidence="3" key="2">
    <citation type="journal article" date="2023" name="Microbiol Resour">
        <title>Decontamination and Annotation of the Draft Genome Sequence of the Oomycete Lagenidium giganteum ARSEF 373.</title>
        <authorList>
            <person name="Morgan W.R."/>
            <person name="Tartar A."/>
        </authorList>
    </citation>
    <scope>NUCLEOTIDE SEQUENCE</scope>
    <source>
        <strain evidence="3">ARSEF 373</strain>
    </source>
</reference>
<dbReference type="Pfam" id="PF03732">
    <property type="entry name" value="Retrotrans_gag"/>
    <property type="match status" value="1"/>
</dbReference>
<evidence type="ECO:0000256" key="1">
    <source>
        <dbReference type="SAM" id="MobiDB-lite"/>
    </source>
</evidence>
<sequence length="125" mass="13648">MADASCFSELRAAFEPSKSEFCLRTKFLELRQGSSDLHAYVQKLRYLVASIVDEPIDMATQVATFMKGLRDGPIKNHLFSEFPSTLEAAISLVQQEEFSCRQARAHSSRGVAGPVDGPAASSVPP</sequence>
<dbReference type="Proteomes" id="UP001146120">
    <property type="component" value="Unassembled WGS sequence"/>
</dbReference>
<evidence type="ECO:0000313" key="4">
    <source>
        <dbReference type="Proteomes" id="UP001146120"/>
    </source>
</evidence>
<dbReference type="AlphaFoldDB" id="A0AAV2YJC8"/>
<feature type="region of interest" description="Disordered" evidence="1">
    <location>
        <begin position="104"/>
        <end position="125"/>
    </location>
</feature>
<accession>A0AAV2YJC8</accession>
<name>A0AAV2YJC8_9STRA</name>
<dbReference type="InterPro" id="IPR005162">
    <property type="entry name" value="Retrotrans_gag_dom"/>
</dbReference>
<dbReference type="EMBL" id="DAKRPA010000381">
    <property type="protein sequence ID" value="DAZ92804.1"/>
    <property type="molecule type" value="Genomic_DNA"/>
</dbReference>
<evidence type="ECO:0000259" key="2">
    <source>
        <dbReference type="Pfam" id="PF03732"/>
    </source>
</evidence>
<evidence type="ECO:0000313" key="3">
    <source>
        <dbReference type="EMBL" id="DAZ92804.1"/>
    </source>
</evidence>
<gene>
    <name evidence="3" type="ORF">N0F65_010469</name>
</gene>
<protein>
    <recommendedName>
        <fullName evidence="2">Retrotransposon gag domain-containing protein</fullName>
    </recommendedName>
</protein>
<reference evidence="3" key="1">
    <citation type="submission" date="2022-11" db="EMBL/GenBank/DDBJ databases">
        <authorList>
            <person name="Morgan W.R."/>
            <person name="Tartar A."/>
        </authorList>
    </citation>
    <scope>NUCLEOTIDE SEQUENCE</scope>
    <source>
        <strain evidence="3">ARSEF 373</strain>
    </source>
</reference>
<comment type="caution">
    <text evidence="3">The sequence shown here is derived from an EMBL/GenBank/DDBJ whole genome shotgun (WGS) entry which is preliminary data.</text>
</comment>